<organism evidence="1 2">
    <name type="scientific">Mesorhizobium australicum</name>
    <dbReference type="NCBI Taxonomy" id="536018"/>
    <lineage>
        <taxon>Bacteria</taxon>
        <taxon>Pseudomonadati</taxon>
        <taxon>Pseudomonadota</taxon>
        <taxon>Alphaproteobacteria</taxon>
        <taxon>Hyphomicrobiales</taxon>
        <taxon>Phyllobacteriaceae</taxon>
        <taxon>Mesorhizobium</taxon>
    </lineage>
</organism>
<protein>
    <submittedName>
        <fullName evidence="1">Transporter substrate-binding domain-containing protein</fullName>
    </submittedName>
</protein>
<accession>A0ACC6T1N0</accession>
<evidence type="ECO:0000313" key="1">
    <source>
        <dbReference type="EMBL" id="MER9285750.1"/>
    </source>
</evidence>
<comment type="caution">
    <text evidence="1">The sequence shown here is derived from an EMBL/GenBank/DDBJ whole genome shotgun (WGS) entry which is preliminary data.</text>
</comment>
<sequence length="270" mass="29577">MNSSFKTRLTGAAASLAVVVAAWFTLASGARADEMDDILKRGELVVAVQTQGPPVSFVDKNGERTGLAVEFAKQMAADLGVKVVFQDYDWKGLIPALLAGKADMIAGDMTPTPQRAAQLLFSRPMFFNDTLAFAAKDSQYKTWQDLNKEGVTVAALQGSTYADAVTKYLPKATLKVFAGGGPAVAQTLTMGRVDAMVGGQDYNSYVRQFENLKPLEGTMTREPLAFATRPNAFHLKMWLDNYVELKTADNSLQTLLAYWWTSDAWEKDHK</sequence>
<dbReference type="Proteomes" id="UP001480082">
    <property type="component" value="Unassembled WGS sequence"/>
</dbReference>
<evidence type="ECO:0000313" key="2">
    <source>
        <dbReference type="Proteomes" id="UP001480082"/>
    </source>
</evidence>
<gene>
    <name evidence="1" type="ORF">NKI81_17560</name>
</gene>
<reference evidence="1 2" key="1">
    <citation type="journal article" date="2024" name="Proc. Natl. Acad. Sci. U.S.A.">
        <title>The evolutionary genomics of adaptation to stress in wild rhizobium bacteria.</title>
        <authorList>
            <person name="Kehlet-Delgado H."/>
            <person name="Montoya A.P."/>
            <person name="Jensen K.T."/>
            <person name="Wendlandt C.E."/>
            <person name="Dexheimer C."/>
            <person name="Roberts M."/>
            <person name="Torres Martinez L."/>
            <person name="Friesen M.L."/>
            <person name="Griffitts J.S."/>
            <person name="Porter S.S."/>
        </authorList>
    </citation>
    <scope>NUCLEOTIDE SEQUENCE [LARGE SCALE GENOMIC DNA]</scope>
    <source>
        <strain evidence="1 2">M0468</strain>
    </source>
</reference>
<name>A0ACC6T1N0_9HYPH</name>
<dbReference type="EMBL" id="JAMYRI010000009">
    <property type="protein sequence ID" value="MER9285750.1"/>
    <property type="molecule type" value="Genomic_DNA"/>
</dbReference>
<keyword evidence="2" id="KW-1185">Reference proteome</keyword>
<proteinExistence type="predicted"/>